<dbReference type="AlphaFoldDB" id="U5DAK6"/>
<organism evidence="1 2">
    <name type="scientific">Amborella trichopoda</name>
    <dbReference type="NCBI Taxonomy" id="13333"/>
    <lineage>
        <taxon>Eukaryota</taxon>
        <taxon>Viridiplantae</taxon>
        <taxon>Streptophyta</taxon>
        <taxon>Embryophyta</taxon>
        <taxon>Tracheophyta</taxon>
        <taxon>Spermatophyta</taxon>
        <taxon>Magnoliopsida</taxon>
        <taxon>Amborellales</taxon>
        <taxon>Amborellaceae</taxon>
        <taxon>Amborella</taxon>
    </lineage>
</organism>
<keyword evidence="2" id="KW-1185">Reference proteome</keyword>
<dbReference type="Gramene" id="ERN18467">
    <property type="protein sequence ID" value="ERN18467"/>
    <property type="gene ID" value="AMTR_s00197p00016780"/>
</dbReference>
<dbReference type="Proteomes" id="UP000017836">
    <property type="component" value="Unassembled WGS sequence"/>
</dbReference>
<reference evidence="2" key="1">
    <citation type="journal article" date="2013" name="Science">
        <title>The Amborella genome and the evolution of flowering plants.</title>
        <authorList>
            <consortium name="Amborella Genome Project"/>
        </authorList>
    </citation>
    <scope>NUCLEOTIDE SEQUENCE [LARGE SCALE GENOMIC DNA]</scope>
</reference>
<dbReference type="EMBL" id="KI392095">
    <property type="protein sequence ID" value="ERN18467.1"/>
    <property type="molecule type" value="Genomic_DNA"/>
</dbReference>
<proteinExistence type="predicted"/>
<name>U5DAK6_AMBTC</name>
<dbReference type="HOGENOM" id="CLU_200128_0_0_1"/>
<protein>
    <submittedName>
        <fullName evidence="1">Uncharacterized protein</fullName>
    </submittedName>
</protein>
<gene>
    <name evidence="1" type="ORF">AMTR_s00197p00016780</name>
</gene>
<evidence type="ECO:0000313" key="1">
    <source>
        <dbReference type="EMBL" id="ERN18467.1"/>
    </source>
</evidence>
<evidence type="ECO:0000313" key="2">
    <source>
        <dbReference type="Proteomes" id="UP000017836"/>
    </source>
</evidence>
<accession>U5DAK6</accession>
<sequence length="51" mass="5784">MDKTGAKRVELRLGQSELQALDDATFAAKLRKRGSARCRKKEGKAKKDFKF</sequence>